<name>A0AAD1UEZ4_EUPCR</name>
<dbReference type="EMBL" id="CAMPGE010007819">
    <property type="protein sequence ID" value="CAI2366736.1"/>
    <property type="molecule type" value="Genomic_DNA"/>
</dbReference>
<dbReference type="InterPro" id="IPR017438">
    <property type="entry name" value="ATP-NAD_kinase_N"/>
</dbReference>
<gene>
    <name evidence="2" type="ORF">ECRASSUSDP1_LOCUS8009</name>
</gene>
<dbReference type="PANTHER" id="PTHR12358">
    <property type="entry name" value="SPHINGOSINE KINASE"/>
    <property type="match status" value="1"/>
</dbReference>
<dbReference type="Pfam" id="PF00781">
    <property type="entry name" value="DAGK_cat"/>
    <property type="match status" value="1"/>
</dbReference>
<dbReference type="Proteomes" id="UP001295684">
    <property type="component" value="Unassembled WGS sequence"/>
</dbReference>
<feature type="domain" description="DAGKc" evidence="1">
    <location>
        <begin position="124"/>
        <end position="263"/>
    </location>
</feature>
<dbReference type="InterPro" id="IPR016064">
    <property type="entry name" value="NAD/diacylglycerol_kinase_sf"/>
</dbReference>
<evidence type="ECO:0000313" key="3">
    <source>
        <dbReference type="Proteomes" id="UP001295684"/>
    </source>
</evidence>
<proteinExistence type="predicted"/>
<dbReference type="PROSITE" id="PS50146">
    <property type="entry name" value="DAGK"/>
    <property type="match status" value="1"/>
</dbReference>
<keyword evidence="3" id="KW-1185">Reference proteome</keyword>
<sequence>MGSNHSVKISSAVLRKSYLGSVKSDNEEVELYYKSKDCIFTLPKGYKIDETKGEYEVKVKDKFKYDSFLTLDHHSDLENNSLSFKYLGKKNNSIENQTFQFTTQEEYQQAFSILNAINTTQREGKPRHLGIIINPISGHKKSMGYFENVLKPMLDCSGIRYDVYKTTGPTYVQQMMSELDLEKTPYTDFVVIGGDGTLFQLINSCEDHPQKQLIWKKPFGLFPGGSANTVSCNLGCTNEYLSTSRVLKGDTIQADMIEVTLDNDKKIYGVCGFMYGHIETSVQDSGREEYGRYRYFVKGLKDLFSSFSTPTYPISLSYKIHKDAEKNEENKDDGWITHPKNEIFSMIAMQHEGRCTQISSPVLPFIRYNEEKMILFIFDPTNKFRCLEFLFKWILGYGKQLYIPGLILKPVDQIKLQFETPSKIALDGEKYVTKSCDLKLHQQKINLMGKTYPYTDQDEKLKFDLGI</sequence>
<dbReference type="GO" id="GO:0016020">
    <property type="term" value="C:membrane"/>
    <property type="evidence" value="ECO:0007669"/>
    <property type="project" value="GOC"/>
</dbReference>
<dbReference type="GO" id="GO:0006665">
    <property type="term" value="P:sphingolipid metabolic process"/>
    <property type="evidence" value="ECO:0007669"/>
    <property type="project" value="TreeGrafter"/>
</dbReference>
<comment type="caution">
    <text evidence="2">The sequence shown here is derived from an EMBL/GenBank/DDBJ whole genome shotgun (WGS) entry which is preliminary data.</text>
</comment>
<evidence type="ECO:0000259" key="1">
    <source>
        <dbReference type="PROSITE" id="PS50146"/>
    </source>
</evidence>
<organism evidence="2 3">
    <name type="scientific">Euplotes crassus</name>
    <dbReference type="NCBI Taxonomy" id="5936"/>
    <lineage>
        <taxon>Eukaryota</taxon>
        <taxon>Sar</taxon>
        <taxon>Alveolata</taxon>
        <taxon>Ciliophora</taxon>
        <taxon>Intramacronucleata</taxon>
        <taxon>Spirotrichea</taxon>
        <taxon>Hypotrichia</taxon>
        <taxon>Euplotida</taxon>
        <taxon>Euplotidae</taxon>
        <taxon>Moneuplotes</taxon>
    </lineage>
</organism>
<dbReference type="SUPFAM" id="SSF111331">
    <property type="entry name" value="NAD kinase/diacylglycerol kinase-like"/>
    <property type="match status" value="1"/>
</dbReference>
<dbReference type="SMART" id="SM00046">
    <property type="entry name" value="DAGKc"/>
    <property type="match status" value="1"/>
</dbReference>
<dbReference type="InterPro" id="IPR050187">
    <property type="entry name" value="Lipid_Phosphate_FormReg"/>
</dbReference>
<dbReference type="PANTHER" id="PTHR12358:SF54">
    <property type="entry name" value="SPHINGOSINE KINASE RELATED PROTEIN"/>
    <property type="match status" value="1"/>
</dbReference>
<dbReference type="GO" id="GO:0001727">
    <property type="term" value="F:lipid kinase activity"/>
    <property type="evidence" value="ECO:0007669"/>
    <property type="project" value="TreeGrafter"/>
</dbReference>
<dbReference type="InterPro" id="IPR001206">
    <property type="entry name" value="Diacylglycerol_kinase_cat_dom"/>
</dbReference>
<accession>A0AAD1UEZ4</accession>
<protein>
    <recommendedName>
        <fullName evidence="1">DAGKc domain-containing protein</fullName>
    </recommendedName>
</protein>
<dbReference type="Gene3D" id="2.60.200.40">
    <property type="match status" value="1"/>
</dbReference>
<dbReference type="Gene3D" id="3.40.50.10330">
    <property type="entry name" value="Probable inorganic polyphosphate/atp-NAD kinase, domain 1"/>
    <property type="match status" value="1"/>
</dbReference>
<dbReference type="AlphaFoldDB" id="A0AAD1UEZ4"/>
<evidence type="ECO:0000313" key="2">
    <source>
        <dbReference type="EMBL" id="CAI2366736.1"/>
    </source>
</evidence>
<reference evidence="2" key="1">
    <citation type="submission" date="2023-07" db="EMBL/GenBank/DDBJ databases">
        <authorList>
            <consortium name="AG Swart"/>
            <person name="Singh M."/>
            <person name="Singh A."/>
            <person name="Seah K."/>
            <person name="Emmerich C."/>
        </authorList>
    </citation>
    <scope>NUCLEOTIDE SEQUENCE</scope>
    <source>
        <strain evidence="2">DP1</strain>
    </source>
</reference>